<proteinExistence type="predicted"/>
<evidence type="ECO:0000313" key="8">
    <source>
        <dbReference type="EMBL" id="CAF0817725.1"/>
    </source>
</evidence>
<feature type="transmembrane region" description="Helical" evidence="6">
    <location>
        <begin position="133"/>
        <end position="158"/>
    </location>
</feature>
<feature type="transmembrane region" description="Helical" evidence="6">
    <location>
        <begin position="266"/>
        <end position="288"/>
    </location>
</feature>
<dbReference type="GO" id="GO:0016020">
    <property type="term" value="C:membrane"/>
    <property type="evidence" value="ECO:0007669"/>
    <property type="project" value="UniProtKB-SubCell"/>
</dbReference>
<sequence>MNNTNDDTEILQTFASRLFWLIFFCPFSVISLFFFYFYFYHICRHYKALFRKINNHTLLCLLITGYLVVQTELPMTIGFLIRNRVLIETKRFCIFWNYWYYVWTTMSIQFTMLTSINRYLLIFHKAFLMKYKLYCHFLPMICIWLYLPCLHLYFIVFFPYSNTTFDYSKVWCNGPQFLLVTFYVTWDGLFDTFLPTAITVLFNLLIIVRVSCLKRLSANTASKWRKNRRMILQLTAICCSQLIASLPYCIVTLGETYGSSTFALDIYTQVLIYTFYVPSLFSPLFVMVTLPKDIRDKVPVVSKCRKKKPNTLSVLRRLSAVDANPTIKDQLQSRNTNVPNRTQTAFSKMRSHRTAPETILETQAQKNN</sequence>
<dbReference type="Proteomes" id="UP000663844">
    <property type="component" value="Unassembled WGS sequence"/>
</dbReference>
<evidence type="ECO:0000256" key="1">
    <source>
        <dbReference type="ARBA" id="ARBA00004370"/>
    </source>
</evidence>
<accession>A0A813U361</accession>
<organism evidence="8 10">
    <name type="scientific">Adineta steineri</name>
    <dbReference type="NCBI Taxonomy" id="433720"/>
    <lineage>
        <taxon>Eukaryota</taxon>
        <taxon>Metazoa</taxon>
        <taxon>Spiralia</taxon>
        <taxon>Gnathifera</taxon>
        <taxon>Rotifera</taxon>
        <taxon>Eurotatoria</taxon>
        <taxon>Bdelloidea</taxon>
        <taxon>Adinetida</taxon>
        <taxon>Adinetidae</taxon>
        <taxon>Adineta</taxon>
    </lineage>
</organism>
<evidence type="ECO:0000313" key="10">
    <source>
        <dbReference type="Proteomes" id="UP000663845"/>
    </source>
</evidence>
<comment type="subcellular location">
    <subcellularLocation>
        <location evidence="1">Membrane</location>
    </subcellularLocation>
</comment>
<keyword evidence="3 6" id="KW-1133">Transmembrane helix</keyword>
<dbReference type="CDD" id="cd00637">
    <property type="entry name" value="7tm_classA_rhodopsin-like"/>
    <property type="match status" value="1"/>
</dbReference>
<feature type="transmembrane region" description="Helical" evidence="6">
    <location>
        <begin position="231"/>
        <end position="254"/>
    </location>
</feature>
<feature type="transmembrane region" description="Helical" evidence="6">
    <location>
        <begin position="59"/>
        <end position="81"/>
    </location>
</feature>
<evidence type="ECO:0000256" key="2">
    <source>
        <dbReference type="ARBA" id="ARBA00022692"/>
    </source>
</evidence>
<evidence type="ECO:0000256" key="3">
    <source>
        <dbReference type="ARBA" id="ARBA00022989"/>
    </source>
</evidence>
<dbReference type="GO" id="GO:0004930">
    <property type="term" value="F:G protein-coupled receptor activity"/>
    <property type="evidence" value="ECO:0007669"/>
    <property type="project" value="InterPro"/>
</dbReference>
<feature type="transmembrane region" description="Helical" evidence="6">
    <location>
        <begin position="192"/>
        <end position="210"/>
    </location>
</feature>
<evidence type="ECO:0000256" key="4">
    <source>
        <dbReference type="ARBA" id="ARBA00023136"/>
    </source>
</evidence>
<dbReference type="InterPro" id="IPR000276">
    <property type="entry name" value="GPCR_Rhodpsn"/>
</dbReference>
<evidence type="ECO:0000256" key="6">
    <source>
        <dbReference type="SAM" id="Phobius"/>
    </source>
</evidence>
<gene>
    <name evidence="8" type="ORF">JYZ213_LOCUS6138</name>
    <name evidence="9" type="ORF">OXD698_LOCUS31059</name>
</gene>
<reference evidence="8" key="1">
    <citation type="submission" date="2021-02" db="EMBL/GenBank/DDBJ databases">
        <authorList>
            <person name="Nowell W R."/>
        </authorList>
    </citation>
    <scope>NUCLEOTIDE SEQUENCE</scope>
</reference>
<dbReference type="Proteomes" id="UP000663845">
    <property type="component" value="Unassembled WGS sequence"/>
</dbReference>
<feature type="transmembrane region" description="Helical" evidence="6">
    <location>
        <begin position="18"/>
        <end position="39"/>
    </location>
</feature>
<keyword evidence="2 6" id="KW-0812">Transmembrane</keyword>
<feature type="domain" description="G-protein coupled receptors family 1 profile" evidence="7">
    <location>
        <begin position="27"/>
        <end position="286"/>
    </location>
</feature>
<dbReference type="Gene3D" id="1.20.1070.10">
    <property type="entry name" value="Rhodopsin 7-helix transmembrane proteins"/>
    <property type="match status" value="1"/>
</dbReference>
<feature type="transmembrane region" description="Helical" evidence="6">
    <location>
        <begin position="101"/>
        <end position="121"/>
    </location>
</feature>
<evidence type="ECO:0000259" key="7">
    <source>
        <dbReference type="PROSITE" id="PS50262"/>
    </source>
</evidence>
<comment type="caution">
    <text evidence="8">The sequence shown here is derived from an EMBL/GenBank/DDBJ whole genome shotgun (WGS) entry which is preliminary data.</text>
</comment>
<dbReference type="InterPro" id="IPR017452">
    <property type="entry name" value="GPCR_Rhodpsn_7TM"/>
</dbReference>
<dbReference type="EMBL" id="CAJOAZ010003767">
    <property type="protein sequence ID" value="CAF4027002.1"/>
    <property type="molecule type" value="Genomic_DNA"/>
</dbReference>
<keyword evidence="4 6" id="KW-0472">Membrane</keyword>
<dbReference type="Pfam" id="PF00001">
    <property type="entry name" value="7tm_1"/>
    <property type="match status" value="1"/>
</dbReference>
<dbReference type="PROSITE" id="PS50262">
    <property type="entry name" value="G_PROTEIN_RECEP_F1_2"/>
    <property type="match status" value="1"/>
</dbReference>
<evidence type="ECO:0000313" key="9">
    <source>
        <dbReference type="EMBL" id="CAF4027002.1"/>
    </source>
</evidence>
<dbReference type="EMBL" id="CAJNOG010000037">
    <property type="protein sequence ID" value="CAF0817725.1"/>
    <property type="molecule type" value="Genomic_DNA"/>
</dbReference>
<protein>
    <recommendedName>
        <fullName evidence="7">G-protein coupled receptors family 1 profile domain-containing protein</fullName>
    </recommendedName>
</protein>
<feature type="region of interest" description="Disordered" evidence="5">
    <location>
        <begin position="345"/>
        <end position="368"/>
    </location>
</feature>
<name>A0A813U361_9BILA</name>
<dbReference type="AlphaFoldDB" id="A0A813U361"/>
<dbReference type="SUPFAM" id="SSF81321">
    <property type="entry name" value="Family A G protein-coupled receptor-like"/>
    <property type="match status" value="1"/>
</dbReference>
<evidence type="ECO:0000256" key="5">
    <source>
        <dbReference type="SAM" id="MobiDB-lite"/>
    </source>
</evidence>